<comment type="caution">
    <text evidence="4">The sequence shown here is derived from an EMBL/GenBank/DDBJ whole genome shotgun (WGS) entry which is preliminary data.</text>
</comment>
<evidence type="ECO:0000313" key="5">
    <source>
        <dbReference type="Proteomes" id="UP000776164"/>
    </source>
</evidence>
<dbReference type="Gene3D" id="3.40.50.1820">
    <property type="entry name" value="alpha/beta hydrolase"/>
    <property type="match status" value="1"/>
</dbReference>
<evidence type="ECO:0000259" key="3">
    <source>
        <dbReference type="Pfam" id="PF02230"/>
    </source>
</evidence>
<evidence type="ECO:0000256" key="2">
    <source>
        <dbReference type="ARBA" id="ARBA00022801"/>
    </source>
</evidence>
<protein>
    <submittedName>
        <fullName evidence="4">Phospholipase/carboxylesterase</fullName>
    </submittedName>
</protein>
<comment type="similarity">
    <text evidence="1">Belongs to the AB hydrolase superfamily. AB hydrolase 2 family.</text>
</comment>
<keyword evidence="2" id="KW-0378">Hydrolase</keyword>
<dbReference type="InterPro" id="IPR050565">
    <property type="entry name" value="LYPA1-2/EST-like"/>
</dbReference>
<keyword evidence="5" id="KW-1185">Reference proteome</keyword>
<feature type="domain" description="Phospholipase/carboxylesterase/thioesterase" evidence="3">
    <location>
        <begin position="26"/>
        <end position="223"/>
    </location>
</feature>
<evidence type="ECO:0000256" key="1">
    <source>
        <dbReference type="ARBA" id="ARBA00006499"/>
    </source>
</evidence>
<evidence type="ECO:0000313" key="4">
    <source>
        <dbReference type="EMBL" id="MBM7471271.1"/>
    </source>
</evidence>
<name>A0ABS2L485_9MICO</name>
<sequence>MTDSPRRAPINDAAVVWSVPTDEVAARLQTSPLVIIMHGYGSHENDLISLAPLLPAGTIAASLRAPLLAPHPVENGFAWFTIGEPGNPRVSGLDDAAASVLDWLDRVEAHFGTPASIATLGFSQGGAMAIHLLRTAPERFVAAVNLSGFVVNGQVHGDRVMSESRPPVFWGRDVADPIVNGVAVERTEAWLPEHSTLTAKLYPGIRHGVSQEEITDVSEFLSAVQTTANPLVTSDAELHADGATAL</sequence>
<accession>A0ABS2L485</accession>
<proteinExistence type="inferred from homology"/>
<dbReference type="Pfam" id="PF02230">
    <property type="entry name" value="Abhydrolase_2"/>
    <property type="match status" value="1"/>
</dbReference>
<dbReference type="InterPro" id="IPR029058">
    <property type="entry name" value="AB_hydrolase_fold"/>
</dbReference>
<dbReference type="Proteomes" id="UP000776164">
    <property type="component" value="Unassembled WGS sequence"/>
</dbReference>
<dbReference type="InterPro" id="IPR003140">
    <property type="entry name" value="PLipase/COase/thioEstase"/>
</dbReference>
<dbReference type="RefSeq" id="WP_307827051.1">
    <property type="nucleotide sequence ID" value="NZ_BAAAHT010000013.1"/>
</dbReference>
<dbReference type="SUPFAM" id="SSF53474">
    <property type="entry name" value="alpha/beta-Hydrolases"/>
    <property type="match status" value="1"/>
</dbReference>
<gene>
    <name evidence="4" type="ORF">JOE66_000905</name>
</gene>
<dbReference type="PANTHER" id="PTHR10655:SF17">
    <property type="entry name" value="LYSOPHOSPHOLIPASE-LIKE PROTEIN 1"/>
    <property type="match status" value="1"/>
</dbReference>
<reference evidence="4 5" key="1">
    <citation type="submission" date="2021-01" db="EMBL/GenBank/DDBJ databases">
        <title>Sequencing the genomes of 1000 actinobacteria strains.</title>
        <authorList>
            <person name="Klenk H.-P."/>
        </authorList>
    </citation>
    <scope>NUCLEOTIDE SEQUENCE [LARGE SCALE GENOMIC DNA]</scope>
    <source>
        <strain evidence="4 5">DSM 13057</strain>
    </source>
</reference>
<dbReference type="EMBL" id="JAFBBU010000001">
    <property type="protein sequence ID" value="MBM7471271.1"/>
    <property type="molecule type" value="Genomic_DNA"/>
</dbReference>
<organism evidence="4 5">
    <name type="scientific">Subtercola frigoramans</name>
    <dbReference type="NCBI Taxonomy" id="120298"/>
    <lineage>
        <taxon>Bacteria</taxon>
        <taxon>Bacillati</taxon>
        <taxon>Actinomycetota</taxon>
        <taxon>Actinomycetes</taxon>
        <taxon>Micrococcales</taxon>
        <taxon>Microbacteriaceae</taxon>
        <taxon>Subtercola</taxon>
    </lineage>
</organism>
<dbReference type="PANTHER" id="PTHR10655">
    <property type="entry name" value="LYSOPHOSPHOLIPASE-RELATED"/>
    <property type="match status" value="1"/>
</dbReference>